<dbReference type="AlphaFoldDB" id="A0A494YZY9"/>
<evidence type="ECO:0000256" key="6">
    <source>
        <dbReference type="ARBA" id="ARBA00023136"/>
    </source>
</evidence>
<keyword evidence="6 7" id="KW-0472">Membrane</keyword>
<comment type="caution">
    <text evidence="9">The sequence shown here is derived from an EMBL/GenBank/DDBJ whole genome shotgun (WGS) entry which is preliminary data.</text>
</comment>
<evidence type="ECO:0000256" key="5">
    <source>
        <dbReference type="ARBA" id="ARBA00022989"/>
    </source>
</evidence>
<evidence type="ECO:0000313" key="9">
    <source>
        <dbReference type="EMBL" id="RKQ15830.1"/>
    </source>
</evidence>
<dbReference type="InterPro" id="IPR023090">
    <property type="entry name" value="UPF0702_alpha/beta_dom_sf"/>
</dbReference>
<feature type="transmembrane region" description="Helical" evidence="7">
    <location>
        <begin position="55"/>
        <end position="75"/>
    </location>
</feature>
<dbReference type="Proteomes" id="UP000281813">
    <property type="component" value="Unassembled WGS sequence"/>
</dbReference>
<gene>
    <name evidence="9" type="ORF">D8M05_08705</name>
</gene>
<evidence type="ECO:0000256" key="7">
    <source>
        <dbReference type="SAM" id="Phobius"/>
    </source>
</evidence>
<proteinExistence type="inferred from homology"/>
<organism evidence="9 10">
    <name type="scientific">Oceanobacillus bengalensis</name>
    <dbReference type="NCBI Taxonomy" id="1435466"/>
    <lineage>
        <taxon>Bacteria</taxon>
        <taxon>Bacillati</taxon>
        <taxon>Bacillota</taxon>
        <taxon>Bacilli</taxon>
        <taxon>Bacillales</taxon>
        <taxon>Bacillaceae</taxon>
        <taxon>Oceanobacillus</taxon>
    </lineage>
</organism>
<feature type="transmembrane region" description="Helical" evidence="7">
    <location>
        <begin position="6"/>
        <end position="24"/>
    </location>
</feature>
<dbReference type="OrthoDB" id="1796697at2"/>
<keyword evidence="5 7" id="KW-1133">Transmembrane helix</keyword>
<feature type="domain" description="YetF C-terminal" evidence="8">
    <location>
        <begin position="78"/>
        <end position="188"/>
    </location>
</feature>
<sequence length="214" mass="24246">MEWDWIWKAIIIVVGGTFLLRIAGRKSISQMTLTQTVIMIGIGSLLIQPVAGENIWTTLGVGAILVLTLITMEYAQIKFDIFESVITGKSKVLIENGIIQEKNLKRFRLTVDQLEMNLRQQSVTRIQDVQWATLEANGRVALVLKEDAQPVTKKEFKQLVGLMEQLLAQNNQLETGNEQLKALNKQMLPPEQQEDLFAEINRKGHKNTPPTRLQ</sequence>
<evidence type="ECO:0000256" key="2">
    <source>
        <dbReference type="ARBA" id="ARBA00006448"/>
    </source>
</evidence>
<keyword evidence="3" id="KW-1003">Cell membrane</keyword>
<dbReference type="RefSeq" id="WP_121130727.1">
    <property type="nucleotide sequence ID" value="NZ_JBHUFK010000062.1"/>
</dbReference>
<keyword evidence="10" id="KW-1185">Reference proteome</keyword>
<dbReference type="GO" id="GO:0005886">
    <property type="term" value="C:plasma membrane"/>
    <property type="evidence" value="ECO:0007669"/>
    <property type="project" value="UniProtKB-SubCell"/>
</dbReference>
<dbReference type="Pfam" id="PF04239">
    <property type="entry name" value="DUF421"/>
    <property type="match status" value="1"/>
</dbReference>
<evidence type="ECO:0000313" key="10">
    <source>
        <dbReference type="Proteomes" id="UP000281813"/>
    </source>
</evidence>
<dbReference type="InterPro" id="IPR007353">
    <property type="entry name" value="DUF421"/>
</dbReference>
<keyword evidence="4 7" id="KW-0812">Transmembrane</keyword>
<evidence type="ECO:0000259" key="8">
    <source>
        <dbReference type="Pfam" id="PF04239"/>
    </source>
</evidence>
<evidence type="ECO:0000256" key="4">
    <source>
        <dbReference type="ARBA" id="ARBA00022692"/>
    </source>
</evidence>
<reference evidence="9 10" key="1">
    <citation type="journal article" date="2015" name="Antonie Van Leeuwenhoek">
        <title>Oceanobacillus bengalensis sp. nov., a bacterium isolated from seawater of the Bay of Bengal.</title>
        <authorList>
            <person name="Yongchang O."/>
            <person name="Xiang W."/>
            <person name="Wang G."/>
        </authorList>
    </citation>
    <scope>NUCLEOTIDE SEQUENCE [LARGE SCALE GENOMIC DNA]</scope>
    <source>
        <strain evidence="9 10">MCCC 1K00260</strain>
    </source>
</reference>
<dbReference type="Gene3D" id="3.30.240.20">
    <property type="entry name" value="bsu07140 like domains"/>
    <property type="match status" value="1"/>
</dbReference>
<dbReference type="PANTHER" id="PTHR34582:SF2">
    <property type="entry name" value="UPF0702 TRANSMEMBRANE PROTEIN YDFR"/>
    <property type="match status" value="1"/>
</dbReference>
<evidence type="ECO:0000256" key="3">
    <source>
        <dbReference type="ARBA" id="ARBA00022475"/>
    </source>
</evidence>
<comment type="similarity">
    <text evidence="2">Belongs to the UPF0702 family.</text>
</comment>
<comment type="subcellular location">
    <subcellularLocation>
        <location evidence="1">Cell membrane</location>
        <topology evidence="1">Multi-pass membrane protein</topology>
    </subcellularLocation>
</comment>
<dbReference type="PANTHER" id="PTHR34582">
    <property type="entry name" value="UPF0702 TRANSMEMBRANE PROTEIN YCAP"/>
    <property type="match status" value="1"/>
</dbReference>
<name>A0A494YZY9_9BACI</name>
<accession>A0A494YZY9</accession>
<protein>
    <submittedName>
        <fullName evidence="9">DUF421 domain-containing protein</fullName>
    </submittedName>
</protein>
<evidence type="ECO:0000256" key="1">
    <source>
        <dbReference type="ARBA" id="ARBA00004651"/>
    </source>
</evidence>
<feature type="transmembrane region" description="Helical" evidence="7">
    <location>
        <begin position="31"/>
        <end position="49"/>
    </location>
</feature>
<dbReference type="EMBL" id="RBZO01000011">
    <property type="protein sequence ID" value="RKQ15830.1"/>
    <property type="molecule type" value="Genomic_DNA"/>
</dbReference>